<sequence length="141" mass="15844">MAAHTEPGPTGGFFLLKGSFPLHKFLTPAYTDRSVNLLNRIFKLPYFQPGSPKNSDLMQIGEKLSREGSLMLRSCSLIKVAAGNNKKIHKILASEVLRSTWSWFLMFWAELFSCVLSKKYKVLCCSGRDLLRFPRSSALGV</sequence>
<comment type="caution">
    <text evidence="1">The sequence shown here is derived from an EMBL/GenBank/DDBJ whole genome shotgun (WGS) entry which is preliminary data.</text>
</comment>
<name>A0ABV0QZY7_9TELE</name>
<reference evidence="1 2" key="1">
    <citation type="submission" date="2021-06" db="EMBL/GenBank/DDBJ databases">
        <authorList>
            <person name="Palmer J.M."/>
        </authorList>
    </citation>
    <scope>NUCLEOTIDE SEQUENCE [LARGE SCALE GENOMIC DNA]</scope>
    <source>
        <strain evidence="1 2">XC_2019</strain>
        <tissue evidence="1">Muscle</tissue>
    </source>
</reference>
<organism evidence="1 2">
    <name type="scientific">Xenoophorus captivus</name>
    <dbReference type="NCBI Taxonomy" id="1517983"/>
    <lineage>
        <taxon>Eukaryota</taxon>
        <taxon>Metazoa</taxon>
        <taxon>Chordata</taxon>
        <taxon>Craniata</taxon>
        <taxon>Vertebrata</taxon>
        <taxon>Euteleostomi</taxon>
        <taxon>Actinopterygii</taxon>
        <taxon>Neopterygii</taxon>
        <taxon>Teleostei</taxon>
        <taxon>Neoteleostei</taxon>
        <taxon>Acanthomorphata</taxon>
        <taxon>Ovalentaria</taxon>
        <taxon>Atherinomorphae</taxon>
        <taxon>Cyprinodontiformes</taxon>
        <taxon>Goodeidae</taxon>
        <taxon>Xenoophorus</taxon>
    </lineage>
</organism>
<evidence type="ECO:0000313" key="2">
    <source>
        <dbReference type="Proteomes" id="UP001434883"/>
    </source>
</evidence>
<dbReference type="EMBL" id="JAHRIN010026816">
    <property type="protein sequence ID" value="MEQ2200968.1"/>
    <property type="molecule type" value="Genomic_DNA"/>
</dbReference>
<dbReference type="Proteomes" id="UP001434883">
    <property type="component" value="Unassembled WGS sequence"/>
</dbReference>
<protein>
    <submittedName>
        <fullName evidence="1">Uncharacterized protein</fullName>
    </submittedName>
</protein>
<keyword evidence="2" id="KW-1185">Reference proteome</keyword>
<proteinExistence type="predicted"/>
<gene>
    <name evidence="1" type="ORF">XENOCAPTIV_005603</name>
</gene>
<evidence type="ECO:0000313" key="1">
    <source>
        <dbReference type="EMBL" id="MEQ2200968.1"/>
    </source>
</evidence>
<accession>A0ABV0QZY7</accession>